<dbReference type="GO" id="GO:0016787">
    <property type="term" value="F:hydrolase activity"/>
    <property type="evidence" value="ECO:0007669"/>
    <property type="project" value="UniProtKB-KW"/>
</dbReference>
<comment type="similarity">
    <text evidence="3">Belongs to the parvoviruses initiator protein NS1 family.</text>
</comment>
<dbReference type="SMART" id="SM00382">
    <property type="entry name" value="AAA"/>
    <property type="match status" value="1"/>
</dbReference>
<keyword evidence="22" id="KW-0231">Viral genome packaging</keyword>
<dbReference type="InterPro" id="IPR049901">
    <property type="entry name" value="PV_NS1-NUC"/>
</dbReference>
<evidence type="ECO:0000256" key="14">
    <source>
        <dbReference type="ARBA" id="ARBA00022806"/>
    </source>
</evidence>
<dbReference type="PROSITE" id="PS52022">
    <property type="entry name" value="PV_NS1_NUC"/>
    <property type="match status" value="1"/>
</dbReference>
<dbReference type="InterPro" id="IPR001257">
    <property type="entry name" value="Parvovirus_NS1_helicase"/>
</dbReference>
<evidence type="ECO:0000256" key="23">
    <source>
        <dbReference type="ARBA" id="ARBA00032999"/>
    </source>
</evidence>
<dbReference type="GO" id="GO:0039693">
    <property type="term" value="P:viral DNA genome replication"/>
    <property type="evidence" value="ECO:0007669"/>
    <property type="project" value="UniProtKB-KW"/>
</dbReference>
<feature type="short sequence motif" description="RCR-2" evidence="25">
    <location>
        <begin position="120"/>
        <end position="122"/>
    </location>
</feature>
<evidence type="ECO:0000256" key="4">
    <source>
        <dbReference type="ARBA" id="ARBA00012551"/>
    </source>
</evidence>
<accession>K4NWE5</accession>
<dbReference type="EC" id="3.6.4.12" evidence="4"/>
<feature type="domain" description="PV NS1-Nuc" evidence="28">
    <location>
        <begin position="7"/>
        <end position="256"/>
    </location>
</feature>
<keyword evidence="20 25" id="KW-0238">DNA-binding</keyword>
<keyword evidence="6 25" id="KW-1048">Host nucleus</keyword>
<evidence type="ECO:0000256" key="7">
    <source>
        <dbReference type="ARBA" id="ARBA00022612"/>
    </source>
</evidence>
<keyword evidence="17" id="KW-0805">Transcription regulation</keyword>
<dbReference type="InterPro" id="IPR014015">
    <property type="entry name" value="Helicase_SF3_DNA-vir"/>
</dbReference>
<evidence type="ECO:0000256" key="11">
    <source>
        <dbReference type="ARBA" id="ARBA00022741"/>
    </source>
</evidence>
<dbReference type="Pfam" id="PF12433">
    <property type="entry name" value="PV_NSP1"/>
    <property type="match status" value="1"/>
</dbReference>
<evidence type="ECO:0000256" key="26">
    <source>
        <dbReference type="SAM" id="MobiDB-lite"/>
    </source>
</evidence>
<keyword evidence="8 25" id="KW-0235">DNA replication</keyword>
<organism evidence="29 30">
    <name type="scientific">Wuharv (rhesus) parvovirus 1</name>
    <dbReference type="NCBI Taxonomy" id="1245561"/>
    <lineage>
        <taxon>Viruses</taxon>
        <taxon>Monodnaviria</taxon>
        <taxon>Shotokuvirae</taxon>
        <taxon>Cossaviricota</taxon>
        <taxon>Quintoviricetes</taxon>
        <taxon>Piccovirales</taxon>
        <taxon>Parvoviridae</taxon>
        <taxon>Parvovirinae</taxon>
        <taxon>Protoparvovirus</taxon>
        <taxon>Protoparvovirus primate2</taxon>
    </lineage>
</organism>
<dbReference type="EMBL" id="JX627576">
    <property type="protein sequence ID" value="AFV48069.1"/>
    <property type="molecule type" value="Genomic_DNA"/>
</dbReference>
<dbReference type="SUPFAM" id="SSF52540">
    <property type="entry name" value="P-loop containing nucleoside triphosphate hydrolases"/>
    <property type="match status" value="1"/>
</dbReference>
<evidence type="ECO:0000256" key="20">
    <source>
        <dbReference type="ARBA" id="ARBA00023125"/>
    </source>
</evidence>
<evidence type="ECO:0000259" key="27">
    <source>
        <dbReference type="PROSITE" id="PS51206"/>
    </source>
</evidence>
<dbReference type="KEGG" id="vg:37620307"/>
<evidence type="ECO:0000256" key="21">
    <source>
        <dbReference type="ARBA" id="ARBA00023163"/>
    </source>
</evidence>
<evidence type="ECO:0000256" key="2">
    <source>
        <dbReference type="ARBA" id="ARBA00004147"/>
    </source>
</evidence>
<keyword evidence="15" id="KW-0067">ATP-binding</keyword>
<keyword evidence="13 25" id="KW-0378">Hydrolase</keyword>
<dbReference type="Gene3D" id="3.40.50.300">
    <property type="entry name" value="P-loop containing nucleotide triphosphate hydrolases"/>
    <property type="match status" value="1"/>
</dbReference>
<keyword evidence="21" id="KW-0804">Transcription</keyword>
<dbReference type="GO" id="GO:0003678">
    <property type="term" value="F:DNA helicase activity"/>
    <property type="evidence" value="ECO:0007669"/>
    <property type="project" value="UniProtKB-EC"/>
</dbReference>
<keyword evidence="11 25" id="KW-0547">Nucleotide-binding</keyword>
<dbReference type="PROSITE" id="PS51206">
    <property type="entry name" value="SF3_HELICASE_1"/>
    <property type="match status" value="1"/>
</dbReference>
<feature type="region of interest" description="Disordered" evidence="26">
    <location>
        <begin position="642"/>
        <end position="665"/>
    </location>
</feature>
<sequence>MDQKNYIESCGLSFVFKIHDCIYKPTKDGQGPKITWRDYRKPSKHPDIQEVYKLDQQTVSTRDPEPDSEINIDGTPFKQGIILTSLVKKILFDYFKTKNIIPEEIDWFMQTEYSENTELHIHVILHSDKIDSKSGKWMCKYFGEKWGLMLCTVLNMPKENLSDFFNQTKFRQTVENDEWVQVLQYTHPQTKKKYCKPVNFGEIIHTYFLSKKPILQKANGECGYIYSSDSGFRMNSLCFNDRWLIHQHLRELSMRKETTQIQTISPQDKKKKRLETAKEQSIKETIYTLTKNKLHTAEKWMLGDPDSYIQHIANPGGETVIKATLDIVTLKMSVEKTAYQLIIESKHEKIKHIKKCKAWKLMKDNNFNPKKIWHCISCALNKQMGKRNTILLCGPASTGKSLLAQKIAQLVGNVGCYNPSNVNFPFNDCSNRNLIWVEEAGNFGGQVNQFKAIMSGQSIRLDQKGKGSKAIEPTPVIMTTNEDITKVIIGSETKPEHKQPIMDRCCRIEMKKRLEGDFGLLEDGEIPSIFKWLESKAFLPTMANYCARWGAPPTWGENWNTKPKELGTELISDEETEPETSKPNLYQSLDPTGLNADFQLLLQDIEETEKQYQQYMEPTDEEIAELAETGYGQALIDGTAIQSSTSRGPLNASNKKGIRGKSLSL</sequence>
<feature type="active site" description="For nuclease activity" evidence="25">
    <location>
        <position position="207"/>
    </location>
</feature>
<evidence type="ECO:0000313" key="30">
    <source>
        <dbReference type="Proteomes" id="UP000240694"/>
    </source>
</evidence>
<reference evidence="29 30" key="1">
    <citation type="journal article" date="2012" name="Cell">
        <title>Pathogenic simian immunodeficiency virus infection is associated with expansion of the enteric virome.</title>
        <authorList>
            <person name="Handley S.A."/>
            <person name="Thackray L.B."/>
            <person name="Zhao G."/>
            <person name="Presti R."/>
            <person name="Miller A.D."/>
            <person name="Droit L."/>
            <person name="Abbink P."/>
            <person name="Maxfield L.F."/>
            <person name="Kambal A."/>
            <person name="Duan E."/>
            <person name="Stanley K."/>
            <person name="Kramer J."/>
            <person name="Macri S.C."/>
            <person name="Permar S.R."/>
            <person name="Schmitz J.E."/>
            <person name="Mansfield K."/>
            <person name="Brenchley J.M."/>
            <person name="Veazey R.S."/>
            <person name="Stappenbeck T.S."/>
            <person name="Wang D."/>
            <person name="Barouch D.H."/>
            <person name="Virgin H.W."/>
        </authorList>
    </citation>
    <scope>NUCLEOTIDE SEQUENCE [LARGE SCALE GENOMIC DNA]</scope>
</reference>
<evidence type="ECO:0000256" key="5">
    <source>
        <dbReference type="ARBA" id="ARBA00020731"/>
    </source>
</evidence>
<evidence type="ECO:0000256" key="24">
    <source>
        <dbReference type="ARBA" id="ARBA00047995"/>
    </source>
</evidence>
<dbReference type="GO" id="GO:0004519">
    <property type="term" value="F:endonuclease activity"/>
    <property type="evidence" value="ECO:0007669"/>
    <property type="project" value="UniProtKB-UniRule"/>
</dbReference>
<keyword evidence="10" id="KW-0479">Metal-binding</keyword>
<comment type="cofactor">
    <cofactor evidence="1">
        <name>Mg(2+)</name>
        <dbReference type="ChEBI" id="CHEBI:18420"/>
    </cofactor>
</comment>
<dbReference type="InterPro" id="IPR003593">
    <property type="entry name" value="AAA+_ATPase"/>
</dbReference>
<feature type="short sequence motif" description="RCR-3" evidence="25">
    <location>
        <begin position="207"/>
        <end position="211"/>
    </location>
</feature>
<evidence type="ECO:0000256" key="22">
    <source>
        <dbReference type="ARBA" id="ARBA00023219"/>
    </source>
</evidence>
<keyword evidence="7" id="KW-1188">Viral release from host cell</keyword>
<keyword evidence="30" id="KW-1185">Reference proteome</keyword>
<keyword evidence="16" id="KW-0460">Magnesium</keyword>
<evidence type="ECO:0000256" key="18">
    <source>
        <dbReference type="ARBA" id="ARBA00023109"/>
    </source>
</evidence>
<evidence type="ECO:0000256" key="8">
    <source>
        <dbReference type="ARBA" id="ARBA00022705"/>
    </source>
</evidence>
<evidence type="ECO:0000256" key="1">
    <source>
        <dbReference type="ARBA" id="ARBA00001946"/>
    </source>
</evidence>
<feature type="compositionally biased region" description="Polar residues" evidence="26">
    <location>
        <begin position="642"/>
        <end position="654"/>
    </location>
</feature>
<evidence type="ECO:0000256" key="15">
    <source>
        <dbReference type="ARBA" id="ARBA00022840"/>
    </source>
</evidence>
<keyword evidence="19 25" id="KW-0190">Covalent protein-DNA linkage</keyword>
<evidence type="ECO:0000256" key="10">
    <source>
        <dbReference type="ARBA" id="ARBA00022723"/>
    </source>
</evidence>
<evidence type="ECO:0000256" key="12">
    <source>
        <dbReference type="ARBA" id="ARBA00022759"/>
    </source>
</evidence>
<keyword evidence="14" id="KW-0347">Helicase</keyword>
<feature type="domain" description="SF3 helicase" evidence="27">
    <location>
        <begin position="367"/>
        <end position="523"/>
    </location>
</feature>
<dbReference type="GO" id="GO:0003677">
    <property type="term" value="F:DNA binding"/>
    <property type="evidence" value="ECO:0007669"/>
    <property type="project" value="UniProtKB-UniRule"/>
</dbReference>
<evidence type="ECO:0000256" key="16">
    <source>
        <dbReference type="ARBA" id="ARBA00022842"/>
    </source>
</evidence>
<dbReference type="GeneID" id="37620307"/>
<dbReference type="RefSeq" id="YP_009508802.1">
    <property type="nucleotide sequence ID" value="NC_039049.1"/>
</dbReference>
<name>K4NWE5_9VIRU</name>
<dbReference type="GO" id="GO:0005524">
    <property type="term" value="F:ATP binding"/>
    <property type="evidence" value="ECO:0007669"/>
    <property type="project" value="UniProtKB-KW"/>
</dbReference>
<dbReference type="Pfam" id="PF01057">
    <property type="entry name" value="Parvo_NS1"/>
    <property type="match status" value="1"/>
</dbReference>
<evidence type="ECO:0000256" key="6">
    <source>
        <dbReference type="ARBA" id="ARBA00022562"/>
    </source>
</evidence>
<evidence type="ECO:0000256" key="9">
    <source>
        <dbReference type="ARBA" id="ARBA00022722"/>
    </source>
</evidence>
<keyword evidence="9 25" id="KW-0540">Nuclease</keyword>
<dbReference type="GO" id="GO:0042025">
    <property type="term" value="C:host cell nucleus"/>
    <property type="evidence" value="ECO:0007669"/>
    <property type="project" value="UniProtKB-SubCell"/>
</dbReference>
<evidence type="ECO:0000313" key="29">
    <source>
        <dbReference type="EMBL" id="AFV48069.1"/>
    </source>
</evidence>
<proteinExistence type="inferred from homology"/>
<keyword evidence="18" id="KW-1194">Viral DNA replication</keyword>
<dbReference type="InterPro" id="IPR021076">
    <property type="entry name" value="Parvovirus_NS1_N"/>
</dbReference>
<dbReference type="InterPro" id="IPR027417">
    <property type="entry name" value="P-loop_NTPase"/>
</dbReference>
<comment type="catalytic activity">
    <reaction evidence="24">
        <text>ATP + H2O = ADP + phosphate + H(+)</text>
        <dbReference type="Rhea" id="RHEA:13065"/>
        <dbReference type="ChEBI" id="CHEBI:15377"/>
        <dbReference type="ChEBI" id="CHEBI:15378"/>
        <dbReference type="ChEBI" id="CHEBI:30616"/>
        <dbReference type="ChEBI" id="CHEBI:43474"/>
        <dbReference type="ChEBI" id="CHEBI:456216"/>
        <dbReference type="EC" id="3.6.4.12"/>
    </reaction>
</comment>
<evidence type="ECO:0000259" key="28">
    <source>
        <dbReference type="PROSITE" id="PS52022"/>
    </source>
</evidence>
<dbReference type="Gene3D" id="3.40.1310.20">
    <property type="match status" value="1"/>
</dbReference>
<evidence type="ECO:0000256" key="3">
    <source>
        <dbReference type="ARBA" id="ARBA00009826"/>
    </source>
</evidence>
<evidence type="ECO:0000256" key="19">
    <source>
        <dbReference type="ARBA" id="ARBA00023124"/>
    </source>
</evidence>
<protein>
    <recommendedName>
        <fullName evidence="5">Initiator protein NS1</fullName>
        <ecNumber evidence="4">3.6.4.12</ecNumber>
    </recommendedName>
    <alternativeName>
        <fullName evidence="23">Non-structural protein NS1</fullName>
    </alternativeName>
</protein>
<keyword evidence="12 25" id="KW-0255">Endonuclease</keyword>
<comment type="subcellular location">
    <subcellularLocation>
        <location evidence="2 25">Host nucleus</location>
    </subcellularLocation>
</comment>
<dbReference type="GO" id="GO:0046872">
    <property type="term" value="F:metal ion binding"/>
    <property type="evidence" value="ECO:0007669"/>
    <property type="project" value="UniProtKB-KW"/>
</dbReference>
<dbReference type="Proteomes" id="UP000240694">
    <property type="component" value="Segment"/>
</dbReference>
<dbReference type="OrthoDB" id="2007at10239"/>
<dbReference type="GO" id="GO:0006260">
    <property type="term" value="P:DNA replication"/>
    <property type="evidence" value="ECO:0007669"/>
    <property type="project" value="UniProtKB-UniRule"/>
</dbReference>
<evidence type="ECO:0000256" key="17">
    <source>
        <dbReference type="ARBA" id="ARBA00023015"/>
    </source>
</evidence>
<evidence type="ECO:0000256" key="13">
    <source>
        <dbReference type="ARBA" id="ARBA00022801"/>
    </source>
</evidence>
<evidence type="ECO:0000256" key="25">
    <source>
        <dbReference type="PROSITE-ProRule" id="PRU01366"/>
    </source>
</evidence>